<evidence type="ECO:0000313" key="2">
    <source>
        <dbReference type="EMBL" id="QHT30898.1"/>
    </source>
</evidence>
<dbReference type="AlphaFoldDB" id="A0A6C0EPK2"/>
<organism evidence="2">
    <name type="scientific">viral metagenome</name>
    <dbReference type="NCBI Taxonomy" id="1070528"/>
    <lineage>
        <taxon>unclassified sequences</taxon>
        <taxon>metagenomes</taxon>
        <taxon>organismal metagenomes</taxon>
    </lineage>
</organism>
<proteinExistence type="predicted"/>
<evidence type="ECO:0000256" key="1">
    <source>
        <dbReference type="SAM" id="MobiDB-lite"/>
    </source>
</evidence>
<reference evidence="2" key="1">
    <citation type="journal article" date="2020" name="Nature">
        <title>Giant virus diversity and host interactions through global metagenomics.</title>
        <authorList>
            <person name="Schulz F."/>
            <person name="Roux S."/>
            <person name="Paez-Espino D."/>
            <person name="Jungbluth S."/>
            <person name="Walsh D.A."/>
            <person name="Denef V.J."/>
            <person name="McMahon K.D."/>
            <person name="Konstantinidis K.T."/>
            <person name="Eloe-Fadrosh E.A."/>
            <person name="Kyrpides N.C."/>
            <person name="Woyke T."/>
        </authorList>
    </citation>
    <scope>NUCLEOTIDE SEQUENCE</scope>
    <source>
        <strain evidence="2">GVMAG-M-3300009151-50</strain>
    </source>
</reference>
<name>A0A6C0EPK2_9ZZZZ</name>
<sequence length="67" mass="7700">MSNYALDTPIKRSVFIPDNDTPFAPAYQPAPPSETDQTHRNMTWLHHRPQSVAEHVIKTESARDKKK</sequence>
<accession>A0A6C0EPK2</accession>
<feature type="region of interest" description="Disordered" evidence="1">
    <location>
        <begin position="17"/>
        <end position="67"/>
    </location>
</feature>
<feature type="compositionally biased region" description="Basic and acidic residues" evidence="1">
    <location>
        <begin position="55"/>
        <end position="67"/>
    </location>
</feature>
<protein>
    <submittedName>
        <fullName evidence="2">Uncharacterized protein</fullName>
    </submittedName>
</protein>
<dbReference type="EMBL" id="MN738913">
    <property type="protein sequence ID" value="QHT30898.1"/>
    <property type="molecule type" value="Genomic_DNA"/>
</dbReference>